<dbReference type="GO" id="GO:0006935">
    <property type="term" value="P:chemotaxis"/>
    <property type="evidence" value="ECO:0007669"/>
    <property type="project" value="UniProtKB-UniRule"/>
</dbReference>
<keyword evidence="11" id="KW-1185">Reference proteome</keyword>
<dbReference type="InterPro" id="IPR005659">
    <property type="entry name" value="Chemorcpt_Glu_NH3ase_CheD"/>
</dbReference>
<dbReference type="RefSeq" id="WP_145275651.1">
    <property type="nucleotide sequence ID" value="NZ_CP036272.1"/>
</dbReference>
<dbReference type="GO" id="GO:0050568">
    <property type="term" value="F:protein-glutamine glutaminase activity"/>
    <property type="evidence" value="ECO:0007669"/>
    <property type="project" value="UniProtKB-UniRule"/>
</dbReference>
<keyword evidence="4 10" id="KW-0808">Transferase</keyword>
<dbReference type="OrthoDB" id="288469at2"/>
<dbReference type="PROSITE" id="PS50123">
    <property type="entry name" value="CHER"/>
    <property type="match status" value="1"/>
</dbReference>
<organism evidence="10 11">
    <name type="scientific">Stieleria bergensis</name>
    <dbReference type="NCBI Taxonomy" id="2528025"/>
    <lineage>
        <taxon>Bacteria</taxon>
        <taxon>Pseudomonadati</taxon>
        <taxon>Planctomycetota</taxon>
        <taxon>Planctomycetia</taxon>
        <taxon>Pirellulales</taxon>
        <taxon>Pirellulaceae</taxon>
        <taxon>Stieleria</taxon>
    </lineage>
</organism>
<dbReference type="EMBL" id="CP036272">
    <property type="protein sequence ID" value="QDT61523.1"/>
    <property type="molecule type" value="Genomic_DNA"/>
</dbReference>
<protein>
    <recommendedName>
        <fullName evidence="7">Probable chemoreceptor glutamine deamidase CheD</fullName>
        <ecNumber evidence="7">3.5.1.44</ecNumber>
    </recommendedName>
</protein>
<dbReference type="InterPro" id="IPR022642">
    <property type="entry name" value="CheR_C"/>
</dbReference>
<dbReference type="Gene3D" id="1.10.155.10">
    <property type="entry name" value="Chemotaxis receptor methyltransferase CheR, N-terminal domain"/>
    <property type="match status" value="1"/>
</dbReference>
<evidence type="ECO:0000313" key="10">
    <source>
        <dbReference type="EMBL" id="QDT61523.1"/>
    </source>
</evidence>
<feature type="compositionally biased region" description="Polar residues" evidence="8">
    <location>
        <begin position="309"/>
        <end position="318"/>
    </location>
</feature>
<dbReference type="Proteomes" id="UP000315003">
    <property type="component" value="Chromosome"/>
</dbReference>
<dbReference type="HAMAP" id="MF_01440">
    <property type="entry name" value="CheD"/>
    <property type="match status" value="1"/>
</dbReference>
<feature type="compositionally biased region" description="Low complexity" evidence="8">
    <location>
        <begin position="329"/>
        <end position="348"/>
    </location>
</feature>
<evidence type="ECO:0000256" key="5">
    <source>
        <dbReference type="ARBA" id="ARBA00022691"/>
    </source>
</evidence>
<keyword evidence="3 10" id="KW-0489">Methyltransferase</keyword>
<dbReference type="Gene3D" id="3.40.50.150">
    <property type="entry name" value="Vaccinia Virus protein VP39"/>
    <property type="match status" value="1"/>
</dbReference>
<accession>A0A517SZM9</accession>
<name>A0A517SZM9_9BACT</name>
<keyword evidence="6 7" id="KW-0378">Hydrolase</keyword>
<dbReference type="PRINTS" id="PR00996">
    <property type="entry name" value="CHERMTFRASE"/>
</dbReference>
<dbReference type="InterPro" id="IPR050903">
    <property type="entry name" value="Bact_Chemotaxis_MeTrfase"/>
</dbReference>
<keyword evidence="5" id="KW-0949">S-adenosyl-L-methionine</keyword>
<proteinExistence type="inferred from homology"/>
<dbReference type="SUPFAM" id="SSF64438">
    <property type="entry name" value="CNF1/YfiH-like putative cysteine hydrolases"/>
    <property type="match status" value="1"/>
</dbReference>
<dbReference type="SUPFAM" id="SSF53335">
    <property type="entry name" value="S-adenosyl-L-methionine-dependent methyltransferases"/>
    <property type="match status" value="1"/>
</dbReference>
<dbReference type="CDD" id="cd16352">
    <property type="entry name" value="CheD"/>
    <property type="match status" value="1"/>
</dbReference>
<dbReference type="Gene3D" id="3.30.1330.200">
    <property type="match status" value="1"/>
</dbReference>
<dbReference type="AlphaFoldDB" id="A0A517SZM9"/>
<sequence>MSEPTLSEKEFQLIRDLIYKASGINLQEGKQVMMQSRLRKRLRALNLTSYQAYYKHVTQNDPDGKEMVELINSISTNKTEFFRENHHFDFLKSTLFPQMIRDAKAGKAPRKLRIWSAACSTGQEPYSIAVTIREAFAKEFSWDFKILASDIDTNVLQHAEQGIYNPHQVIGLSKYVTSRYFQTLEDGDKIQAKPELREMIAFRRINFMDDQWPVNAKFDVIFCRNVMIYFDNSTQERLLKRFSQYQDPGKNLILGHSESLTPVGNLYQTCGKTTFIRTEVNASQSPPAQAPVAAQPGQNAPTASPARPTVSSRATTRSAAPPPTSGQLSASRQAANRRAARNANQTAAGPKKIAADVAAHLDEHTRITANGNLSTCTVKHSIIVGEVKAANTPVWITTLLGSCIAACLYDEKVNVGGMNHFLLPDGAGTRNCSSYGIHAMELLINEIMSLGGERSRLKAKVFGGGNVVKGMRRTNSIGQRNTEFIKEFLRVESIPIESELLGCDSGLMVQFFPMSGRARVRPVESKAINMKEEETFRVPVLADVPHQNEASDDNITLF</sequence>
<gene>
    <name evidence="10" type="primary">cheR_2</name>
    <name evidence="7" type="synonym">cheD</name>
    <name evidence="10" type="ORF">SV7mr_40600</name>
</gene>
<feature type="compositionally biased region" description="Low complexity" evidence="8">
    <location>
        <begin position="281"/>
        <end position="301"/>
    </location>
</feature>
<dbReference type="InterPro" id="IPR000780">
    <property type="entry name" value="CheR_MeTrfase"/>
</dbReference>
<reference evidence="10 11" key="1">
    <citation type="submission" date="2019-02" db="EMBL/GenBank/DDBJ databases">
        <title>Deep-cultivation of Planctomycetes and their phenomic and genomic characterization uncovers novel biology.</title>
        <authorList>
            <person name="Wiegand S."/>
            <person name="Jogler M."/>
            <person name="Boedeker C."/>
            <person name="Pinto D."/>
            <person name="Vollmers J."/>
            <person name="Rivas-Marin E."/>
            <person name="Kohn T."/>
            <person name="Peeters S.H."/>
            <person name="Heuer A."/>
            <person name="Rast P."/>
            <person name="Oberbeckmann S."/>
            <person name="Bunk B."/>
            <person name="Jeske O."/>
            <person name="Meyerdierks A."/>
            <person name="Storesund J.E."/>
            <person name="Kallscheuer N."/>
            <person name="Luecker S."/>
            <person name="Lage O.M."/>
            <person name="Pohl T."/>
            <person name="Merkel B.J."/>
            <person name="Hornburger P."/>
            <person name="Mueller R.-W."/>
            <person name="Bruemmer F."/>
            <person name="Labrenz M."/>
            <person name="Spormann A.M."/>
            <person name="Op den Camp H."/>
            <person name="Overmann J."/>
            <person name="Amann R."/>
            <person name="Jetten M.S.M."/>
            <person name="Mascher T."/>
            <person name="Medema M.H."/>
            <person name="Devos D.P."/>
            <person name="Kaster A.-K."/>
            <person name="Ovreas L."/>
            <person name="Rohde M."/>
            <person name="Galperin M.Y."/>
            <person name="Jogler C."/>
        </authorList>
    </citation>
    <scope>NUCLEOTIDE SEQUENCE [LARGE SCALE GENOMIC DNA]</scope>
    <source>
        <strain evidence="10 11">SV_7m_r</strain>
    </source>
</reference>
<comment type="function">
    <text evidence="7">Probably deamidates glutamine residues to glutamate on methyl-accepting chemotaxis receptors (MCPs), playing an important role in chemotaxis.</text>
</comment>
<dbReference type="PANTHER" id="PTHR24422">
    <property type="entry name" value="CHEMOTAXIS PROTEIN METHYLTRANSFERASE"/>
    <property type="match status" value="1"/>
</dbReference>
<comment type="catalytic activity">
    <reaction evidence="7">
        <text>L-glutaminyl-[protein] + H2O = L-glutamyl-[protein] + NH4(+)</text>
        <dbReference type="Rhea" id="RHEA:16441"/>
        <dbReference type="Rhea" id="RHEA-COMP:10207"/>
        <dbReference type="Rhea" id="RHEA-COMP:10208"/>
        <dbReference type="ChEBI" id="CHEBI:15377"/>
        <dbReference type="ChEBI" id="CHEBI:28938"/>
        <dbReference type="ChEBI" id="CHEBI:29973"/>
        <dbReference type="ChEBI" id="CHEBI:30011"/>
        <dbReference type="EC" id="3.5.1.44"/>
    </reaction>
</comment>
<dbReference type="InterPro" id="IPR022641">
    <property type="entry name" value="CheR_N"/>
</dbReference>
<feature type="region of interest" description="Disordered" evidence="8">
    <location>
        <begin position="281"/>
        <end position="350"/>
    </location>
</feature>
<evidence type="ECO:0000256" key="7">
    <source>
        <dbReference type="HAMAP-Rule" id="MF_01440"/>
    </source>
</evidence>
<evidence type="ECO:0000256" key="4">
    <source>
        <dbReference type="ARBA" id="ARBA00022679"/>
    </source>
</evidence>
<evidence type="ECO:0000256" key="3">
    <source>
        <dbReference type="ARBA" id="ARBA00022603"/>
    </source>
</evidence>
<evidence type="ECO:0000256" key="8">
    <source>
        <dbReference type="SAM" id="MobiDB-lite"/>
    </source>
</evidence>
<comment type="catalytic activity">
    <reaction evidence="1">
        <text>L-glutamyl-[protein] + S-adenosyl-L-methionine = [protein]-L-glutamate 5-O-methyl ester + S-adenosyl-L-homocysteine</text>
        <dbReference type="Rhea" id="RHEA:24452"/>
        <dbReference type="Rhea" id="RHEA-COMP:10208"/>
        <dbReference type="Rhea" id="RHEA-COMP:10311"/>
        <dbReference type="ChEBI" id="CHEBI:29973"/>
        <dbReference type="ChEBI" id="CHEBI:57856"/>
        <dbReference type="ChEBI" id="CHEBI:59789"/>
        <dbReference type="ChEBI" id="CHEBI:82795"/>
        <dbReference type="EC" id="2.1.1.80"/>
    </reaction>
</comment>
<comment type="similarity">
    <text evidence="7">Belongs to the CheD family.</text>
</comment>
<evidence type="ECO:0000256" key="1">
    <source>
        <dbReference type="ARBA" id="ARBA00001541"/>
    </source>
</evidence>
<dbReference type="Pfam" id="PF03705">
    <property type="entry name" value="CheR_N"/>
    <property type="match status" value="1"/>
</dbReference>
<dbReference type="Pfam" id="PF03975">
    <property type="entry name" value="CheD"/>
    <property type="match status" value="1"/>
</dbReference>
<dbReference type="PANTHER" id="PTHR24422:SF19">
    <property type="entry name" value="CHEMOTAXIS PROTEIN METHYLTRANSFERASE"/>
    <property type="match status" value="1"/>
</dbReference>
<evidence type="ECO:0000256" key="6">
    <source>
        <dbReference type="ARBA" id="ARBA00022801"/>
    </source>
</evidence>
<dbReference type="SUPFAM" id="SSF47757">
    <property type="entry name" value="Chemotaxis receptor methyltransferase CheR, N-terminal domain"/>
    <property type="match status" value="1"/>
</dbReference>
<dbReference type="Pfam" id="PF01739">
    <property type="entry name" value="CheR"/>
    <property type="match status" value="1"/>
</dbReference>
<dbReference type="InterPro" id="IPR036804">
    <property type="entry name" value="CheR_N_sf"/>
</dbReference>
<dbReference type="InterPro" id="IPR011324">
    <property type="entry name" value="Cytotoxic_necrot_fac-like_cat"/>
</dbReference>
<dbReference type="EC" id="3.5.1.44" evidence="7"/>
<dbReference type="InterPro" id="IPR038592">
    <property type="entry name" value="CheD-like_sf"/>
</dbReference>
<feature type="domain" description="CheR-type methyltransferase" evidence="9">
    <location>
        <begin position="1"/>
        <end position="280"/>
    </location>
</feature>
<evidence type="ECO:0000259" key="9">
    <source>
        <dbReference type="PROSITE" id="PS50123"/>
    </source>
</evidence>
<evidence type="ECO:0000256" key="2">
    <source>
        <dbReference type="ARBA" id="ARBA00022500"/>
    </source>
</evidence>
<keyword evidence="2 7" id="KW-0145">Chemotaxis</keyword>
<dbReference type="GO" id="GO:0032259">
    <property type="term" value="P:methylation"/>
    <property type="evidence" value="ECO:0007669"/>
    <property type="project" value="UniProtKB-KW"/>
</dbReference>
<evidence type="ECO:0000313" key="11">
    <source>
        <dbReference type="Proteomes" id="UP000315003"/>
    </source>
</evidence>
<dbReference type="SMART" id="SM00138">
    <property type="entry name" value="MeTrc"/>
    <property type="match status" value="1"/>
</dbReference>
<dbReference type="GO" id="GO:0008983">
    <property type="term" value="F:protein-glutamate O-methyltransferase activity"/>
    <property type="evidence" value="ECO:0007669"/>
    <property type="project" value="UniProtKB-EC"/>
</dbReference>
<dbReference type="InterPro" id="IPR029063">
    <property type="entry name" value="SAM-dependent_MTases_sf"/>
</dbReference>